<reference evidence="6" key="1">
    <citation type="journal article" date="2018" name="Nat. Genet.">
        <title>Extensive intraspecific gene order and gene structural variations between Mo17 and other maize genomes.</title>
        <authorList>
            <person name="Sun S."/>
            <person name="Zhou Y."/>
            <person name="Chen J."/>
            <person name="Shi J."/>
            <person name="Zhao H."/>
            <person name="Zhao H."/>
            <person name="Song W."/>
            <person name="Zhang M."/>
            <person name="Cui Y."/>
            <person name="Dong X."/>
            <person name="Liu H."/>
            <person name="Ma X."/>
            <person name="Jiao Y."/>
            <person name="Wang B."/>
            <person name="Wei X."/>
            <person name="Stein J.C."/>
            <person name="Glaubitz J.C."/>
            <person name="Lu F."/>
            <person name="Yu G."/>
            <person name="Liang C."/>
            <person name="Fengler K."/>
            <person name="Li B."/>
            <person name="Rafalski A."/>
            <person name="Schnable P.S."/>
            <person name="Ware D.H."/>
            <person name="Buckler E.S."/>
            <person name="Lai J."/>
        </authorList>
    </citation>
    <scope>NUCLEOTIDE SEQUENCE [LARGE SCALE GENOMIC DNA]</scope>
    <source>
        <tissue evidence="6">Seedling</tissue>
    </source>
</reference>
<gene>
    <name evidence="6" type="primary">HSP21_0</name>
    <name evidence="6" type="ORF">Zm00014a_016863</name>
</gene>
<organism evidence="6">
    <name type="scientific">Zea mays</name>
    <name type="common">Maize</name>
    <dbReference type="NCBI Taxonomy" id="4577"/>
    <lineage>
        <taxon>Eukaryota</taxon>
        <taxon>Viridiplantae</taxon>
        <taxon>Streptophyta</taxon>
        <taxon>Embryophyta</taxon>
        <taxon>Tracheophyta</taxon>
        <taxon>Spermatophyta</taxon>
        <taxon>Magnoliopsida</taxon>
        <taxon>Liliopsida</taxon>
        <taxon>Poales</taxon>
        <taxon>Poaceae</taxon>
        <taxon>PACMAD clade</taxon>
        <taxon>Panicoideae</taxon>
        <taxon>Andropogonodae</taxon>
        <taxon>Andropogoneae</taxon>
        <taxon>Tripsacinae</taxon>
        <taxon>Zea</taxon>
    </lineage>
</organism>
<feature type="compositionally biased region" description="Acidic residues" evidence="4">
    <location>
        <begin position="272"/>
        <end position="283"/>
    </location>
</feature>
<evidence type="ECO:0000313" key="6">
    <source>
        <dbReference type="EMBL" id="PWZ52298.1"/>
    </source>
</evidence>
<evidence type="ECO:0000256" key="2">
    <source>
        <dbReference type="PROSITE-ProRule" id="PRU00285"/>
    </source>
</evidence>
<keyword evidence="1 6" id="KW-0346">Stress response</keyword>
<evidence type="ECO:0000256" key="3">
    <source>
        <dbReference type="RuleBase" id="RU003616"/>
    </source>
</evidence>
<dbReference type="AlphaFoldDB" id="A0A317Y0Z8"/>
<feature type="domain" description="SHSP" evidence="5">
    <location>
        <begin position="216"/>
        <end position="335"/>
    </location>
</feature>
<dbReference type="Proteomes" id="UP000251960">
    <property type="component" value="Chromosome 1"/>
</dbReference>
<protein>
    <submittedName>
        <fullName evidence="6">Small heat shock protein, chloroplastic</fullName>
    </submittedName>
</protein>
<sequence>MWGPVQRGLEHRATLQKPPRPSFLFFLLPRDVALPEFKSAATVTTPVHCCTDHRLTLISSPLSVSLVRSSSPAREGGRERARTMWHAAAAPNNLHPAVATTSSPALRRARWPIARPSSSVKVQSSTRNGNGSADNLDHLQRASKGRQQRQGASAPGTRARRVVRTTPFGLWWDSFPEARTLDQMVRTIMDADDADTDARFDGVVPAAAAAAPTAVPRADHGRTPWEVRERAGEYLVRFDMPGMARDDVRVSVQDRTLVVAAEKKQQPAADGGGDEEGDNEEEAWPPASFGRYRTRVELPENVDVERIAAEVKDGVLYLTIPKLSAGAKVVNIQVQ</sequence>
<dbReference type="PANTHER" id="PTHR46733:SF2">
    <property type="entry name" value="25.3 KDA HEAT SHOCK PROTEIN, CHLOROPLASTIC-LIKE"/>
    <property type="match status" value="1"/>
</dbReference>
<dbReference type="PROSITE" id="PS01031">
    <property type="entry name" value="SHSP"/>
    <property type="match status" value="1"/>
</dbReference>
<dbReference type="Gene3D" id="2.60.40.790">
    <property type="match status" value="1"/>
</dbReference>
<feature type="compositionally biased region" description="Polar residues" evidence="4">
    <location>
        <begin position="116"/>
        <end position="133"/>
    </location>
</feature>
<evidence type="ECO:0000256" key="4">
    <source>
        <dbReference type="SAM" id="MobiDB-lite"/>
    </source>
</evidence>
<dbReference type="ExpressionAtlas" id="A0A317Y0Z8">
    <property type="expression patterns" value="baseline and differential"/>
</dbReference>
<evidence type="ECO:0000256" key="1">
    <source>
        <dbReference type="ARBA" id="ARBA00023016"/>
    </source>
</evidence>
<accession>A0A317Y0Z8</accession>
<dbReference type="InterPro" id="IPR044587">
    <property type="entry name" value="HSP21-like"/>
</dbReference>
<comment type="similarity">
    <text evidence="2 3">Belongs to the small heat shock protein (HSP20) family.</text>
</comment>
<name>A0A317Y0Z8_MAIZE</name>
<dbReference type="PANTHER" id="PTHR46733">
    <property type="entry name" value="26.5 KDA HEAT SHOCK PROTEIN, MITOCHONDRIAL"/>
    <property type="match status" value="1"/>
</dbReference>
<feature type="region of interest" description="Disordered" evidence="4">
    <location>
        <begin position="94"/>
        <end position="137"/>
    </location>
</feature>
<dbReference type="SUPFAM" id="SSF49764">
    <property type="entry name" value="HSP20-like chaperones"/>
    <property type="match status" value="1"/>
</dbReference>
<dbReference type="Pfam" id="PF00011">
    <property type="entry name" value="HSP20"/>
    <property type="match status" value="1"/>
</dbReference>
<proteinExistence type="inferred from homology"/>
<evidence type="ECO:0000259" key="5">
    <source>
        <dbReference type="PROSITE" id="PS01031"/>
    </source>
</evidence>
<feature type="region of interest" description="Disordered" evidence="4">
    <location>
        <begin position="261"/>
        <end position="288"/>
    </location>
</feature>
<dbReference type="GO" id="GO:0009408">
    <property type="term" value="P:response to heat"/>
    <property type="evidence" value="ECO:0007669"/>
    <property type="project" value="InterPro"/>
</dbReference>
<dbReference type="CDD" id="cd06464">
    <property type="entry name" value="ACD_sHsps-like"/>
    <property type="match status" value="1"/>
</dbReference>
<dbReference type="InterPro" id="IPR008978">
    <property type="entry name" value="HSP20-like_chaperone"/>
</dbReference>
<dbReference type="InterPro" id="IPR002068">
    <property type="entry name" value="A-crystallin/Hsp20_dom"/>
</dbReference>
<comment type="caution">
    <text evidence="6">The sequence shown here is derived from an EMBL/GenBank/DDBJ whole genome shotgun (WGS) entry which is preliminary data.</text>
</comment>
<dbReference type="EMBL" id="NCVQ01000001">
    <property type="protein sequence ID" value="PWZ52298.1"/>
    <property type="molecule type" value="Genomic_DNA"/>
</dbReference>